<feature type="signal peptide" evidence="7">
    <location>
        <begin position="1"/>
        <end position="21"/>
    </location>
</feature>
<comment type="similarity">
    <text evidence="2 6">Belongs to the bacterial solute-binding protein 3 family.</text>
</comment>
<evidence type="ECO:0000259" key="8">
    <source>
        <dbReference type="PROSITE" id="PS50042"/>
    </source>
</evidence>
<dbReference type="SMART" id="SM00062">
    <property type="entry name" value="PBPb"/>
    <property type="match status" value="1"/>
</dbReference>
<keyword evidence="5" id="KW-0574">Periplasm</keyword>
<evidence type="ECO:0000256" key="3">
    <source>
        <dbReference type="ARBA" id="ARBA00022448"/>
    </source>
</evidence>
<evidence type="ECO:0000256" key="6">
    <source>
        <dbReference type="RuleBase" id="RU003744"/>
    </source>
</evidence>
<organism evidence="9 10">
    <name type="scientific">Chitinivorax tropicus</name>
    <dbReference type="NCBI Taxonomy" id="714531"/>
    <lineage>
        <taxon>Bacteria</taxon>
        <taxon>Pseudomonadati</taxon>
        <taxon>Pseudomonadota</taxon>
        <taxon>Betaproteobacteria</taxon>
        <taxon>Chitinivorax</taxon>
    </lineage>
</organism>
<dbReference type="PANTHER" id="PTHR35936:SF17">
    <property type="entry name" value="ARGININE-BINDING EXTRACELLULAR PROTEIN ARTP"/>
    <property type="match status" value="1"/>
</dbReference>
<feature type="domain" description="Cyclic nucleotide-binding" evidence="8">
    <location>
        <begin position="151"/>
        <end position="210"/>
    </location>
</feature>
<reference evidence="9 10" key="1">
    <citation type="submission" date="2020-08" db="EMBL/GenBank/DDBJ databases">
        <title>Genomic Encyclopedia of Type Strains, Phase IV (KMG-IV): sequencing the most valuable type-strain genomes for metagenomic binning, comparative biology and taxonomic classification.</title>
        <authorList>
            <person name="Goeker M."/>
        </authorList>
    </citation>
    <scope>NUCLEOTIDE SEQUENCE [LARGE SCALE GENOMIC DNA]</scope>
    <source>
        <strain evidence="9 10">DSM 27165</strain>
    </source>
</reference>
<comment type="subcellular location">
    <subcellularLocation>
        <location evidence="1">Periplasm</location>
    </subcellularLocation>
</comment>
<gene>
    <name evidence="9" type="ORF">HNQ59_000263</name>
</gene>
<keyword evidence="3" id="KW-0813">Transport</keyword>
<dbReference type="InterPro" id="IPR018313">
    <property type="entry name" value="SBP_3_CS"/>
</dbReference>
<dbReference type="AlphaFoldDB" id="A0A840MP28"/>
<dbReference type="InterPro" id="IPR001638">
    <property type="entry name" value="Solute-binding_3/MltF_N"/>
</dbReference>
<evidence type="ECO:0000256" key="7">
    <source>
        <dbReference type="SAM" id="SignalP"/>
    </source>
</evidence>
<accession>A0A840MP28</accession>
<protein>
    <submittedName>
        <fullName evidence="9">Arginine/ornithine transport system substrate-binding protein</fullName>
    </submittedName>
</protein>
<dbReference type="InterPro" id="IPR000595">
    <property type="entry name" value="cNMP-bd_dom"/>
</dbReference>
<evidence type="ECO:0000256" key="5">
    <source>
        <dbReference type="ARBA" id="ARBA00022764"/>
    </source>
</evidence>
<feature type="chain" id="PRO_5032647420" evidence="7">
    <location>
        <begin position="22"/>
        <end position="259"/>
    </location>
</feature>
<name>A0A840MP28_9PROT</name>
<comment type="caution">
    <text evidence="9">The sequence shown here is derived from an EMBL/GenBank/DDBJ whole genome shotgun (WGS) entry which is preliminary data.</text>
</comment>
<evidence type="ECO:0000313" key="9">
    <source>
        <dbReference type="EMBL" id="MBB5017001.1"/>
    </source>
</evidence>
<dbReference type="SUPFAM" id="SSF53850">
    <property type="entry name" value="Periplasmic binding protein-like II"/>
    <property type="match status" value="1"/>
</dbReference>
<dbReference type="PROSITE" id="PS01039">
    <property type="entry name" value="SBP_BACTERIAL_3"/>
    <property type="match status" value="1"/>
</dbReference>
<dbReference type="GO" id="GO:0030288">
    <property type="term" value="C:outer membrane-bounded periplasmic space"/>
    <property type="evidence" value="ECO:0007669"/>
    <property type="project" value="InterPro"/>
</dbReference>
<dbReference type="PANTHER" id="PTHR35936">
    <property type="entry name" value="MEMBRANE-BOUND LYTIC MUREIN TRANSGLYCOSYLASE F"/>
    <property type="match status" value="1"/>
</dbReference>
<proteinExistence type="inferred from homology"/>
<sequence>MQKRVLIAAMWLSALVATVQAKEWKTIRIGLEAAYKPFTYKTPDGRLAGFDIDMANALCAQMKAKCTFVEQDWDGIIPALNAHKYDAIISSMSITEERKRVVAFSDKYYHTPSRLIAKLDKKLTGTPESMKGKRIGVLRGATQEQYAADLYGRAGAQVVPYGSQNEAFLDLSSGRLDATLVDSVVGKVDFLDTPAGRSYGFIGAVLDDPKYIGAGVAVAVRKSDTDLRDQFSAAIKAIRGNGVYKQVQTKYFDFDVYGN</sequence>
<dbReference type="CDD" id="cd13703">
    <property type="entry name" value="PBP2_HisJ_LAO"/>
    <property type="match status" value="1"/>
</dbReference>
<keyword evidence="10" id="KW-1185">Reference proteome</keyword>
<dbReference type="EMBL" id="JACHHY010000001">
    <property type="protein sequence ID" value="MBB5017001.1"/>
    <property type="molecule type" value="Genomic_DNA"/>
</dbReference>
<dbReference type="RefSeq" id="WP_184034069.1">
    <property type="nucleotide sequence ID" value="NZ_JACHHY010000001.1"/>
</dbReference>
<dbReference type="NCBIfam" id="TIGR01096">
    <property type="entry name" value="3A0103s03R"/>
    <property type="match status" value="1"/>
</dbReference>
<dbReference type="InterPro" id="IPR005768">
    <property type="entry name" value="Lys_Arg_Orn-bd"/>
</dbReference>
<dbReference type="Gene3D" id="3.40.190.10">
    <property type="entry name" value="Periplasmic binding protein-like II"/>
    <property type="match status" value="2"/>
</dbReference>
<evidence type="ECO:0000256" key="4">
    <source>
        <dbReference type="ARBA" id="ARBA00022729"/>
    </source>
</evidence>
<keyword evidence="4 7" id="KW-0732">Signal</keyword>
<evidence type="ECO:0000256" key="2">
    <source>
        <dbReference type="ARBA" id="ARBA00010333"/>
    </source>
</evidence>
<dbReference type="Pfam" id="PF00497">
    <property type="entry name" value="SBP_bac_3"/>
    <property type="match status" value="1"/>
</dbReference>
<evidence type="ECO:0000256" key="1">
    <source>
        <dbReference type="ARBA" id="ARBA00004418"/>
    </source>
</evidence>
<evidence type="ECO:0000313" key="10">
    <source>
        <dbReference type="Proteomes" id="UP000575898"/>
    </source>
</evidence>
<dbReference type="Proteomes" id="UP000575898">
    <property type="component" value="Unassembled WGS sequence"/>
</dbReference>
<dbReference type="PROSITE" id="PS50042">
    <property type="entry name" value="CNMP_BINDING_3"/>
    <property type="match status" value="1"/>
</dbReference>